<sequence length="285" mass="32048">MFSTFITGPGTYDDSAMVQVERGDDPDFDETAEILCYDGAFPFHWSCYEILGVTLAGEQGVAGIHKFSLHRSLSRLSGICASSLTRVNYGAAAPVNDQFWTEGKGLELTAVNPMLPAADLSANVDLVRSLLSGAPPPELTSDLGLRVRSDPFHRLSPELIYQLCNYLPVESVFKWMQASWIVRQTVGSSVSFWRSRIRVDMPWAFEIQHLIENPGDGKLQGAELELQDWQYKWLYTGLDRATDPKPYLRGSLMLLSLANRRRIWHVCTQIKAVYDKNMQMIGSLH</sequence>
<dbReference type="Proteomes" id="UP001143910">
    <property type="component" value="Unassembled WGS sequence"/>
</dbReference>
<reference evidence="1" key="1">
    <citation type="submission" date="2022-08" db="EMBL/GenBank/DDBJ databases">
        <title>Genome Sequence of Lecanicillium fungicola.</title>
        <authorList>
            <person name="Buettner E."/>
        </authorList>
    </citation>
    <scope>NUCLEOTIDE SEQUENCE</scope>
    <source>
        <strain evidence="1">Babe33</strain>
    </source>
</reference>
<comment type="caution">
    <text evidence="1">The sequence shown here is derived from an EMBL/GenBank/DDBJ whole genome shotgun (WGS) entry which is preliminary data.</text>
</comment>
<protein>
    <submittedName>
        <fullName evidence="1">Uncharacterized protein</fullName>
    </submittedName>
</protein>
<keyword evidence="2" id="KW-1185">Reference proteome</keyword>
<dbReference type="EMBL" id="JANJQO010000485">
    <property type="protein sequence ID" value="KAJ2977309.1"/>
    <property type="molecule type" value="Genomic_DNA"/>
</dbReference>
<organism evidence="1 2">
    <name type="scientific">Zarea fungicola</name>
    <dbReference type="NCBI Taxonomy" id="93591"/>
    <lineage>
        <taxon>Eukaryota</taxon>
        <taxon>Fungi</taxon>
        <taxon>Dikarya</taxon>
        <taxon>Ascomycota</taxon>
        <taxon>Pezizomycotina</taxon>
        <taxon>Sordariomycetes</taxon>
        <taxon>Hypocreomycetidae</taxon>
        <taxon>Hypocreales</taxon>
        <taxon>Cordycipitaceae</taxon>
        <taxon>Zarea</taxon>
    </lineage>
</organism>
<proteinExistence type="predicted"/>
<evidence type="ECO:0000313" key="2">
    <source>
        <dbReference type="Proteomes" id="UP001143910"/>
    </source>
</evidence>
<gene>
    <name evidence="1" type="ORF">NQ176_g4443</name>
</gene>
<name>A0ACC1NE29_9HYPO</name>
<evidence type="ECO:0000313" key="1">
    <source>
        <dbReference type="EMBL" id="KAJ2977309.1"/>
    </source>
</evidence>
<accession>A0ACC1NE29</accession>